<evidence type="ECO:0000313" key="1">
    <source>
        <dbReference type="EMBL" id="KKN27753.1"/>
    </source>
</evidence>
<protein>
    <submittedName>
        <fullName evidence="1">Uncharacterized protein</fullName>
    </submittedName>
</protein>
<gene>
    <name evidence="1" type="ORF">LCGC14_0861030</name>
</gene>
<reference evidence="1" key="1">
    <citation type="journal article" date="2015" name="Nature">
        <title>Complex archaea that bridge the gap between prokaryotes and eukaryotes.</title>
        <authorList>
            <person name="Spang A."/>
            <person name="Saw J.H."/>
            <person name="Jorgensen S.L."/>
            <person name="Zaremba-Niedzwiedzka K."/>
            <person name="Martijn J."/>
            <person name="Lind A.E."/>
            <person name="van Eijk R."/>
            <person name="Schleper C."/>
            <person name="Guy L."/>
            <person name="Ettema T.J."/>
        </authorList>
    </citation>
    <scope>NUCLEOTIDE SEQUENCE</scope>
</reference>
<dbReference type="AlphaFoldDB" id="A0A0F9SED1"/>
<name>A0A0F9SED1_9ZZZZ</name>
<comment type="caution">
    <text evidence="1">The sequence shown here is derived from an EMBL/GenBank/DDBJ whole genome shotgun (WGS) entry which is preliminary data.</text>
</comment>
<sequence length="115" mass="12995">MALDFTNSIKLQGGKKNMGTIKDNAKAYEPPTTKNIAELERISVDLVIEEREFTRQDGTNFKVDVIVVDGEDYRMPTSVLKNLKAILEEKPDLKEFKVKKSGEGLKTEYTVITLD</sequence>
<organism evidence="1">
    <name type="scientific">marine sediment metagenome</name>
    <dbReference type="NCBI Taxonomy" id="412755"/>
    <lineage>
        <taxon>unclassified sequences</taxon>
        <taxon>metagenomes</taxon>
        <taxon>ecological metagenomes</taxon>
    </lineage>
</organism>
<proteinExistence type="predicted"/>
<accession>A0A0F9SED1</accession>
<dbReference type="EMBL" id="LAZR01002614">
    <property type="protein sequence ID" value="KKN27753.1"/>
    <property type="molecule type" value="Genomic_DNA"/>
</dbReference>